<dbReference type="GO" id="GO:0016616">
    <property type="term" value="F:oxidoreductase activity, acting on the CH-OH group of donors, NAD or NADP as acceptor"/>
    <property type="evidence" value="ECO:0007669"/>
    <property type="project" value="TreeGrafter"/>
</dbReference>
<sequence length="489" mass="51320">MARPLEGKLGIVTGASRGIGAAIAENLASKGCNLVINYTSASSTELATSFAAQLSSTHNIRAVPVQADVGSPTGGADLVSATQSHFPPVAGARFQIDIIVNNAGIARNAPLAGVTVADFEATYRVNVLGPLLVVQAAAPHLPTDRSGRIVNISSVSSSTGFVTQSVYGGTKAAVEAMTRTWARELAEKATVNAINPGPVEGPMYAANPPEFLEGIRGWVMHTPLMRAREGVDSEEETNPHINTPTPSTTNLISKMATSHPPPPTAPPQTTTPKDDQYQDQDPFDTLLTLEDQFYTLGHAQGTADGALAGRVEGRQLGLERGFQKFVEAGQLQGRAIVWANRLRAAGFGSGSNSKSGDGGEAAAKVGKDVRATGWGESSSVAGSETGPGREDGEGVEGDKKLALPPFAYKDTARLEKHIRTLYALVETESLSMENTDEAVEDFDDRLRRAQGRVKVIERMVGEGEKEKTIKGEGTGGGDGHDPGSGRLDV</sequence>
<feature type="compositionally biased region" description="Basic and acidic residues" evidence="5">
    <location>
        <begin position="387"/>
        <end position="398"/>
    </location>
</feature>
<feature type="region of interest" description="Disordered" evidence="5">
    <location>
        <begin position="347"/>
        <end position="398"/>
    </location>
</feature>
<feature type="domain" description="Ketoreductase" evidence="6">
    <location>
        <begin position="8"/>
        <end position="202"/>
    </location>
</feature>
<organism evidence="7 8">
    <name type="scientific">Staphylotrichum tortipilum</name>
    <dbReference type="NCBI Taxonomy" id="2831512"/>
    <lineage>
        <taxon>Eukaryota</taxon>
        <taxon>Fungi</taxon>
        <taxon>Dikarya</taxon>
        <taxon>Ascomycota</taxon>
        <taxon>Pezizomycotina</taxon>
        <taxon>Sordariomycetes</taxon>
        <taxon>Sordariomycetidae</taxon>
        <taxon>Sordariales</taxon>
        <taxon>Chaetomiaceae</taxon>
        <taxon>Staphylotrichum</taxon>
    </lineage>
</organism>
<dbReference type="InterPro" id="IPR057326">
    <property type="entry name" value="KR_dom"/>
</dbReference>
<dbReference type="InterPro" id="IPR036291">
    <property type="entry name" value="NAD(P)-bd_dom_sf"/>
</dbReference>
<name>A0AAN6RWJ8_9PEZI</name>
<dbReference type="FunFam" id="3.40.50.720:FF:000374">
    <property type="entry name" value="3-oxoacyl-(Acyl-carrier-protein) reductase"/>
    <property type="match status" value="1"/>
</dbReference>
<dbReference type="PRINTS" id="PR00081">
    <property type="entry name" value="GDHRDH"/>
</dbReference>
<dbReference type="InterPro" id="IPR020904">
    <property type="entry name" value="Sc_DH/Rdtase_CS"/>
</dbReference>
<dbReference type="PANTHER" id="PTHR42760:SF111">
    <property type="entry name" value="3-OXOACYL-(ACYL-CARRIER-PROTEIN) REDUCTASE (AFU_ORTHOLOGUE AFUA_1G10100)"/>
    <property type="match status" value="1"/>
</dbReference>
<protein>
    <recommendedName>
        <fullName evidence="6">Ketoreductase domain-containing protein</fullName>
    </recommendedName>
</protein>
<feature type="region of interest" description="Disordered" evidence="5">
    <location>
        <begin position="463"/>
        <end position="489"/>
    </location>
</feature>
<reference evidence="7" key="1">
    <citation type="journal article" date="2023" name="Mol. Phylogenet. Evol.">
        <title>Genome-scale phylogeny and comparative genomics of the fungal order Sordariales.</title>
        <authorList>
            <person name="Hensen N."/>
            <person name="Bonometti L."/>
            <person name="Westerberg I."/>
            <person name="Brannstrom I.O."/>
            <person name="Guillou S."/>
            <person name="Cros-Aarteil S."/>
            <person name="Calhoun S."/>
            <person name="Haridas S."/>
            <person name="Kuo A."/>
            <person name="Mondo S."/>
            <person name="Pangilinan J."/>
            <person name="Riley R."/>
            <person name="LaButti K."/>
            <person name="Andreopoulos B."/>
            <person name="Lipzen A."/>
            <person name="Chen C."/>
            <person name="Yan M."/>
            <person name="Daum C."/>
            <person name="Ng V."/>
            <person name="Clum A."/>
            <person name="Steindorff A."/>
            <person name="Ohm R.A."/>
            <person name="Martin F."/>
            <person name="Silar P."/>
            <person name="Natvig D.O."/>
            <person name="Lalanne C."/>
            <person name="Gautier V."/>
            <person name="Ament-Velasquez S.L."/>
            <person name="Kruys A."/>
            <person name="Hutchinson M.I."/>
            <person name="Powell A.J."/>
            <person name="Barry K."/>
            <person name="Miller A.N."/>
            <person name="Grigoriev I.V."/>
            <person name="Debuchy R."/>
            <person name="Gladieux P."/>
            <person name="Hiltunen Thoren M."/>
            <person name="Johannesson H."/>
        </authorList>
    </citation>
    <scope>NUCLEOTIDE SEQUENCE</scope>
    <source>
        <strain evidence="7">CBS 103.79</strain>
    </source>
</reference>
<dbReference type="PROSITE" id="PS00061">
    <property type="entry name" value="ADH_SHORT"/>
    <property type="match status" value="1"/>
</dbReference>
<keyword evidence="8" id="KW-1185">Reference proteome</keyword>
<dbReference type="InterPro" id="IPR019191">
    <property type="entry name" value="Essential_protein_Yae1_N"/>
</dbReference>
<evidence type="ECO:0000313" key="7">
    <source>
        <dbReference type="EMBL" id="KAK3905118.1"/>
    </source>
</evidence>
<keyword evidence="3" id="KW-0560">Oxidoreductase</keyword>
<keyword evidence="2" id="KW-0521">NADP</keyword>
<dbReference type="Proteomes" id="UP001303889">
    <property type="component" value="Unassembled WGS sequence"/>
</dbReference>
<feature type="compositionally biased region" description="Basic and acidic residues" evidence="5">
    <location>
        <begin position="478"/>
        <end position="489"/>
    </location>
</feature>
<dbReference type="GO" id="GO:0048038">
    <property type="term" value="F:quinone binding"/>
    <property type="evidence" value="ECO:0007669"/>
    <property type="project" value="TreeGrafter"/>
</dbReference>
<dbReference type="SMART" id="SM00822">
    <property type="entry name" value="PKS_KR"/>
    <property type="match status" value="1"/>
</dbReference>
<evidence type="ECO:0000256" key="2">
    <source>
        <dbReference type="ARBA" id="ARBA00022857"/>
    </source>
</evidence>
<proteinExistence type="inferred from homology"/>
<dbReference type="PANTHER" id="PTHR42760">
    <property type="entry name" value="SHORT-CHAIN DEHYDROGENASES/REDUCTASES FAMILY MEMBER"/>
    <property type="match status" value="1"/>
</dbReference>
<dbReference type="CDD" id="cd05233">
    <property type="entry name" value="SDR_c"/>
    <property type="match status" value="1"/>
</dbReference>
<accession>A0AAN6RWJ8</accession>
<comment type="caution">
    <text evidence="7">The sequence shown here is derived from an EMBL/GenBank/DDBJ whole genome shotgun (WGS) entry which is preliminary data.</text>
</comment>
<evidence type="ECO:0000259" key="6">
    <source>
        <dbReference type="SMART" id="SM00822"/>
    </source>
</evidence>
<reference evidence="7" key="2">
    <citation type="submission" date="2023-05" db="EMBL/GenBank/DDBJ databases">
        <authorList>
            <consortium name="Lawrence Berkeley National Laboratory"/>
            <person name="Steindorff A."/>
            <person name="Hensen N."/>
            <person name="Bonometti L."/>
            <person name="Westerberg I."/>
            <person name="Brannstrom I.O."/>
            <person name="Guillou S."/>
            <person name="Cros-Aarteil S."/>
            <person name="Calhoun S."/>
            <person name="Haridas S."/>
            <person name="Kuo A."/>
            <person name="Mondo S."/>
            <person name="Pangilinan J."/>
            <person name="Riley R."/>
            <person name="Labutti K."/>
            <person name="Andreopoulos B."/>
            <person name="Lipzen A."/>
            <person name="Chen C."/>
            <person name="Yanf M."/>
            <person name="Daum C."/>
            <person name="Ng V."/>
            <person name="Clum A."/>
            <person name="Ohm R."/>
            <person name="Martin F."/>
            <person name="Silar P."/>
            <person name="Natvig D."/>
            <person name="Lalanne C."/>
            <person name="Gautier V."/>
            <person name="Ament-Velasquez S.L."/>
            <person name="Kruys A."/>
            <person name="Hutchinson M.I."/>
            <person name="Powell A.J."/>
            <person name="Barry K."/>
            <person name="Miller A.N."/>
            <person name="Grigoriev I.V."/>
            <person name="Debuchy R."/>
            <person name="Gladieux P."/>
            <person name="Thoren M.H."/>
            <person name="Johannesson H."/>
        </authorList>
    </citation>
    <scope>NUCLEOTIDE SEQUENCE</scope>
    <source>
        <strain evidence="7">CBS 103.79</strain>
    </source>
</reference>
<dbReference type="Pfam" id="PF09811">
    <property type="entry name" value="Yae1_N"/>
    <property type="match status" value="1"/>
</dbReference>
<dbReference type="AlphaFoldDB" id="A0AAN6RWJ8"/>
<evidence type="ECO:0000256" key="1">
    <source>
        <dbReference type="ARBA" id="ARBA00006484"/>
    </source>
</evidence>
<evidence type="ECO:0000256" key="4">
    <source>
        <dbReference type="RuleBase" id="RU000363"/>
    </source>
</evidence>
<dbReference type="Pfam" id="PF00106">
    <property type="entry name" value="adh_short"/>
    <property type="match status" value="1"/>
</dbReference>
<comment type="similarity">
    <text evidence="1 4">Belongs to the short-chain dehydrogenases/reductases (SDR) family.</text>
</comment>
<evidence type="ECO:0000256" key="5">
    <source>
        <dbReference type="SAM" id="MobiDB-lite"/>
    </source>
</evidence>
<dbReference type="SUPFAM" id="SSF51735">
    <property type="entry name" value="NAD(P)-binding Rossmann-fold domains"/>
    <property type="match status" value="1"/>
</dbReference>
<dbReference type="Gene3D" id="3.40.50.720">
    <property type="entry name" value="NAD(P)-binding Rossmann-like Domain"/>
    <property type="match status" value="1"/>
</dbReference>
<evidence type="ECO:0000256" key="3">
    <source>
        <dbReference type="ARBA" id="ARBA00023002"/>
    </source>
</evidence>
<dbReference type="PRINTS" id="PR00080">
    <property type="entry name" value="SDRFAMILY"/>
</dbReference>
<gene>
    <name evidence="7" type="ORF">C8A05DRAFT_41885</name>
</gene>
<dbReference type="GO" id="GO:0006633">
    <property type="term" value="P:fatty acid biosynthetic process"/>
    <property type="evidence" value="ECO:0007669"/>
    <property type="project" value="TreeGrafter"/>
</dbReference>
<feature type="region of interest" description="Disordered" evidence="5">
    <location>
        <begin position="230"/>
        <end position="280"/>
    </location>
</feature>
<evidence type="ECO:0000313" key="8">
    <source>
        <dbReference type="Proteomes" id="UP001303889"/>
    </source>
</evidence>
<feature type="compositionally biased region" description="Polar residues" evidence="5">
    <location>
        <begin position="239"/>
        <end position="256"/>
    </location>
</feature>
<dbReference type="EMBL" id="MU855370">
    <property type="protein sequence ID" value="KAK3905118.1"/>
    <property type="molecule type" value="Genomic_DNA"/>
</dbReference>
<dbReference type="InterPro" id="IPR002347">
    <property type="entry name" value="SDR_fam"/>
</dbReference>